<dbReference type="Gene3D" id="3.40.225.10">
    <property type="entry name" value="Class II aldolase/adducin N-terminal domain"/>
    <property type="match status" value="1"/>
</dbReference>
<dbReference type="FunFam" id="3.40.225.10:FF:000009">
    <property type="entry name" value="Class II aldolase/adducin N-terminal"/>
    <property type="match status" value="1"/>
</dbReference>
<evidence type="ECO:0000259" key="1">
    <source>
        <dbReference type="SMART" id="SM01007"/>
    </source>
</evidence>
<name>A0A1E3P8B4_WICAA</name>
<feature type="domain" description="Class II aldolase/adducin N-terminal" evidence="1">
    <location>
        <begin position="65"/>
        <end position="246"/>
    </location>
</feature>
<dbReference type="OrthoDB" id="3238794at2759"/>
<dbReference type="NCBIfam" id="NF004855">
    <property type="entry name" value="PRK06208.1"/>
    <property type="match status" value="1"/>
</dbReference>
<evidence type="ECO:0000313" key="2">
    <source>
        <dbReference type="EMBL" id="ODQ61192.1"/>
    </source>
</evidence>
<dbReference type="GO" id="GO:0005856">
    <property type="term" value="C:cytoskeleton"/>
    <property type="evidence" value="ECO:0007669"/>
    <property type="project" value="TreeGrafter"/>
</dbReference>
<dbReference type="STRING" id="683960.A0A1E3P8B4"/>
<reference evidence="2 3" key="1">
    <citation type="journal article" date="2016" name="Proc. Natl. Acad. Sci. U.S.A.">
        <title>Comparative genomics of biotechnologically important yeasts.</title>
        <authorList>
            <person name="Riley R."/>
            <person name="Haridas S."/>
            <person name="Wolfe K.H."/>
            <person name="Lopes M.R."/>
            <person name="Hittinger C.T."/>
            <person name="Goeker M."/>
            <person name="Salamov A.A."/>
            <person name="Wisecaver J.H."/>
            <person name="Long T.M."/>
            <person name="Calvey C.H."/>
            <person name="Aerts A.L."/>
            <person name="Barry K.W."/>
            <person name="Choi C."/>
            <person name="Clum A."/>
            <person name="Coughlan A.Y."/>
            <person name="Deshpande S."/>
            <person name="Douglass A.P."/>
            <person name="Hanson S.J."/>
            <person name="Klenk H.-P."/>
            <person name="LaButti K.M."/>
            <person name="Lapidus A."/>
            <person name="Lindquist E.A."/>
            <person name="Lipzen A.M."/>
            <person name="Meier-Kolthoff J.P."/>
            <person name="Ohm R.A."/>
            <person name="Otillar R.P."/>
            <person name="Pangilinan J.L."/>
            <person name="Peng Y."/>
            <person name="Rokas A."/>
            <person name="Rosa C.A."/>
            <person name="Scheuner C."/>
            <person name="Sibirny A.A."/>
            <person name="Slot J.C."/>
            <person name="Stielow J.B."/>
            <person name="Sun H."/>
            <person name="Kurtzman C.P."/>
            <person name="Blackwell M."/>
            <person name="Grigoriev I.V."/>
            <person name="Jeffries T.W."/>
        </authorList>
    </citation>
    <scope>NUCLEOTIDE SEQUENCE [LARGE SCALE GENOMIC DNA]</scope>
    <source>
        <strain evidence="3">ATCC 58044 / CBS 1984 / NCYC 433 / NRRL Y-366-8</strain>
    </source>
</reference>
<dbReference type="SUPFAM" id="SSF53639">
    <property type="entry name" value="AraD/HMP-PK domain-like"/>
    <property type="match status" value="1"/>
</dbReference>
<protein>
    <recommendedName>
        <fullName evidence="1">Class II aldolase/adducin N-terminal domain-containing protein</fullName>
    </recommendedName>
</protein>
<sequence>MSATSTTESKQTATLKLGSKDDKAYLKKENYGEAGVHNIAQGEYEYAHIKPKFEDKHKERQWLLEHMAGVFRVFGRRGYNEGAAGHISVRDPVDPETFWINPLGRHFSLMRVSDLVHVDKEGKVIGGNKAAVNAAGFQIHSELHKARPDVHAACHTHSVYGKTYSTFGKELEMLNQDVCMFYKSHSVYTDFGGVVLEKEEGQRLAKALGNGKAIILQNHGLLTVGSTVDEAGYLFTLMERCCEVQLLADSVKGYEKKIIGDDEAAYTEHMTGDPETLYSEFQPDYELEVELTNGAFLK</sequence>
<dbReference type="GO" id="GO:0051015">
    <property type="term" value="F:actin filament binding"/>
    <property type="evidence" value="ECO:0007669"/>
    <property type="project" value="TreeGrafter"/>
</dbReference>
<dbReference type="PANTHER" id="PTHR10672">
    <property type="entry name" value="ADDUCIN"/>
    <property type="match status" value="1"/>
</dbReference>
<dbReference type="Pfam" id="PF00596">
    <property type="entry name" value="Aldolase_II"/>
    <property type="match status" value="1"/>
</dbReference>
<dbReference type="PANTHER" id="PTHR10672:SF25">
    <property type="entry name" value="MEIOTICALLY UP-REGULATED GENE 14 PROTEIN"/>
    <property type="match status" value="1"/>
</dbReference>
<gene>
    <name evidence="2" type="ORF">WICANDRAFT_61754</name>
</gene>
<dbReference type="InterPro" id="IPR001303">
    <property type="entry name" value="Aldolase_II/adducin_N"/>
</dbReference>
<dbReference type="EMBL" id="KV454209">
    <property type="protein sequence ID" value="ODQ61192.1"/>
    <property type="molecule type" value="Genomic_DNA"/>
</dbReference>
<dbReference type="AlphaFoldDB" id="A0A1E3P8B4"/>
<accession>A0A1E3P8B4</accession>
<dbReference type="InterPro" id="IPR051017">
    <property type="entry name" value="Aldolase-II_Adducin_sf"/>
</dbReference>
<dbReference type="SMART" id="SM01007">
    <property type="entry name" value="Aldolase_II"/>
    <property type="match status" value="1"/>
</dbReference>
<dbReference type="GeneID" id="30200486"/>
<organism evidence="2 3">
    <name type="scientific">Wickerhamomyces anomalus (strain ATCC 58044 / CBS 1984 / NCYC 433 / NRRL Y-366-8)</name>
    <name type="common">Yeast</name>
    <name type="synonym">Hansenula anomala</name>
    <dbReference type="NCBI Taxonomy" id="683960"/>
    <lineage>
        <taxon>Eukaryota</taxon>
        <taxon>Fungi</taxon>
        <taxon>Dikarya</taxon>
        <taxon>Ascomycota</taxon>
        <taxon>Saccharomycotina</taxon>
        <taxon>Saccharomycetes</taxon>
        <taxon>Phaffomycetales</taxon>
        <taxon>Wickerhamomycetaceae</taxon>
        <taxon>Wickerhamomyces</taxon>
    </lineage>
</organism>
<dbReference type="InterPro" id="IPR036409">
    <property type="entry name" value="Aldolase_II/adducin_N_sf"/>
</dbReference>
<dbReference type="RefSeq" id="XP_019040399.1">
    <property type="nucleotide sequence ID" value="XM_019183240.1"/>
</dbReference>
<evidence type="ECO:0000313" key="3">
    <source>
        <dbReference type="Proteomes" id="UP000094112"/>
    </source>
</evidence>
<dbReference type="Proteomes" id="UP000094112">
    <property type="component" value="Unassembled WGS sequence"/>
</dbReference>
<keyword evidence="3" id="KW-1185">Reference proteome</keyword>
<proteinExistence type="predicted"/>